<evidence type="ECO:0000313" key="4">
    <source>
        <dbReference type="Proteomes" id="UP000579812"/>
    </source>
</evidence>
<protein>
    <recommendedName>
        <fullName evidence="5">DUF4806 domain-containing protein</fullName>
    </recommendedName>
</protein>
<feature type="region of interest" description="Disordered" evidence="2">
    <location>
        <begin position="272"/>
        <end position="293"/>
    </location>
</feature>
<keyword evidence="1" id="KW-0175">Coiled coil</keyword>
<feature type="coiled-coil region" evidence="1">
    <location>
        <begin position="341"/>
        <end position="389"/>
    </location>
</feature>
<organism evidence="3 4">
    <name type="scientific">Onychostoma macrolepis</name>
    <dbReference type="NCBI Taxonomy" id="369639"/>
    <lineage>
        <taxon>Eukaryota</taxon>
        <taxon>Metazoa</taxon>
        <taxon>Chordata</taxon>
        <taxon>Craniata</taxon>
        <taxon>Vertebrata</taxon>
        <taxon>Euteleostomi</taxon>
        <taxon>Actinopterygii</taxon>
        <taxon>Neopterygii</taxon>
        <taxon>Teleostei</taxon>
        <taxon>Ostariophysi</taxon>
        <taxon>Cypriniformes</taxon>
        <taxon>Cyprinidae</taxon>
        <taxon>Acrossocheilinae</taxon>
        <taxon>Onychostoma</taxon>
    </lineage>
</organism>
<dbReference type="Proteomes" id="UP000579812">
    <property type="component" value="Unassembled WGS sequence"/>
</dbReference>
<dbReference type="PANTHER" id="PTHR34153">
    <property type="entry name" value="SI:CH211-262H13.3-RELATED-RELATED"/>
    <property type="match status" value="1"/>
</dbReference>
<evidence type="ECO:0000256" key="2">
    <source>
        <dbReference type="SAM" id="MobiDB-lite"/>
    </source>
</evidence>
<feature type="region of interest" description="Disordered" evidence="2">
    <location>
        <begin position="488"/>
        <end position="525"/>
    </location>
</feature>
<dbReference type="PANTHER" id="PTHR34153:SF2">
    <property type="entry name" value="SI:CH211-262H13.3-RELATED"/>
    <property type="match status" value="1"/>
</dbReference>
<dbReference type="EMBL" id="JAAMOB010000004">
    <property type="protein sequence ID" value="KAF4114021.1"/>
    <property type="molecule type" value="Genomic_DNA"/>
</dbReference>
<reference evidence="3 4" key="1">
    <citation type="submission" date="2020-04" db="EMBL/GenBank/DDBJ databases">
        <title>Chromosome-level genome assembly of a cyprinid fish Onychostoma macrolepis by integration of Nanopore Sequencing, Bionano and Hi-C technology.</title>
        <authorList>
            <person name="Wang D."/>
        </authorList>
    </citation>
    <scope>NUCLEOTIDE SEQUENCE [LARGE SCALE GENOMIC DNA]</scope>
    <source>
        <strain evidence="3">SWU-2019</strain>
        <tissue evidence="3">Muscle</tissue>
    </source>
</reference>
<evidence type="ECO:0000313" key="3">
    <source>
        <dbReference type="EMBL" id="KAF4114021.1"/>
    </source>
</evidence>
<proteinExistence type="predicted"/>
<evidence type="ECO:0000256" key="1">
    <source>
        <dbReference type="SAM" id="Coils"/>
    </source>
</evidence>
<comment type="caution">
    <text evidence="3">The sequence shown here is derived from an EMBL/GenBank/DDBJ whole genome shotgun (WGS) entry which is preliminary data.</text>
</comment>
<evidence type="ECO:0008006" key="5">
    <source>
        <dbReference type="Google" id="ProtNLM"/>
    </source>
</evidence>
<accession>A0A7J6D481</accession>
<sequence length="525" mass="60371">MDSTVASAQYTPKVLLRPKTQFVLWLSAQYTPKALLRAKTQFVLWLYFGLSSSASSVLFQDVARQFEGLDECSAFAFENFNQKLKRMVKSGRSPLAQITRRILEGQNMQKRTPEAQIKCTRPNNVFGTDQIFFEVIEEDGLEKQALLCRVYDKTAPLFTEPCDSRIIGSYVGKAKETTICRMITYTVVEFEKEKTVAIVCRTWIVANGNVLSCYWPSSEPTKKAKNGELPDKKTWKLFKIRIIEKSFTSNYEKAVKYLRRAEELSNVETDGDTQIKKRAHKRPSRFESDTEDECVTPAKRPRFQCLAGNRPQAPVFTENRQEHEPLPQVTSAMPYQNGCQVTNEEQNYLTLNRKIDEVIRELRQFREIIMQQQQQVVEEQAHVEQMQTEEELSAFCSKLNEERSFRKSMIAFSVRFCSGTVGQSVRRMMRAFGTNMLWSNFSLKGRKGKKVFQDLPIMRLITRACLQTFKAAKMAEIEGEVAECLKHAPHKRGGPKNLRIDVHRAEDDDETQIGQSPCLFDSDSD</sequence>
<gene>
    <name evidence="3" type="ORF">G5714_004244</name>
</gene>
<keyword evidence="4" id="KW-1185">Reference proteome</keyword>
<dbReference type="AlphaFoldDB" id="A0A7J6D481"/>
<name>A0A7J6D481_9TELE</name>